<proteinExistence type="inferred from homology"/>
<dbReference type="InterPro" id="IPR007146">
    <property type="entry name" value="Sas10/Utp3/C1D"/>
</dbReference>
<evidence type="ECO:0008006" key="4">
    <source>
        <dbReference type="Google" id="ProtNLM"/>
    </source>
</evidence>
<dbReference type="PANTHER" id="PTHR13237:SF9">
    <property type="entry name" value="NEUROGUIDIN"/>
    <property type="match status" value="1"/>
</dbReference>
<organism evidence="3">
    <name type="scientific">Menopon gallinae</name>
    <name type="common">poultry shaft louse</name>
    <dbReference type="NCBI Taxonomy" id="328185"/>
    <lineage>
        <taxon>Eukaryota</taxon>
        <taxon>Metazoa</taxon>
        <taxon>Ecdysozoa</taxon>
        <taxon>Arthropoda</taxon>
        <taxon>Hexapoda</taxon>
        <taxon>Insecta</taxon>
        <taxon>Pterygota</taxon>
        <taxon>Neoptera</taxon>
        <taxon>Paraneoptera</taxon>
        <taxon>Psocodea</taxon>
        <taxon>Troctomorpha</taxon>
        <taxon>Phthiraptera</taxon>
        <taxon>Amblycera</taxon>
        <taxon>Menoponidae</taxon>
        <taxon>Menopon</taxon>
    </lineage>
</organism>
<dbReference type="PANTHER" id="PTHR13237">
    <property type="entry name" value="SOMETHING ABOUT SILENCING PROTEIN 10-RELATED"/>
    <property type="match status" value="1"/>
</dbReference>
<dbReference type="GO" id="GO:0032040">
    <property type="term" value="C:small-subunit processome"/>
    <property type="evidence" value="ECO:0007669"/>
    <property type="project" value="TreeGrafter"/>
</dbReference>
<evidence type="ECO:0000256" key="1">
    <source>
        <dbReference type="ARBA" id="ARBA00010979"/>
    </source>
</evidence>
<feature type="region of interest" description="Disordered" evidence="2">
    <location>
        <begin position="284"/>
        <end position="310"/>
    </location>
</feature>
<comment type="similarity">
    <text evidence="1">Belongs to the SAS10 family.</text>
</comment>
<dbReference type="AlphaFoldDB" id="A0AAW2HY49"/>
<protein>
    <recommendedName>
        <fullName evidence="4">Neuroguidin</fullName>
    </recommendedName>
</protein>
<feature type="region of interest" description="Disordered" evidence="2">
    <location>
        <begin position="127"/>
        <end position="172"/>
    </location>
</feature>
<gene>
    <name evidence="3" type="ORF">PYX00_006761</name>
</gene>
<name>A0AAW2HY49_9NEOP</name>
<feature type="compositionally biased region" description="Basic and acidic residues" evidence="2">
    <location>
        <begin position="161"/>
        <end position="172"/>
    </location>
</feature>
<evidence type="ECO:0000313" key="3">
    <source>
        <dbReference type="EMBL" id="KAL0274308.1"/>
    </source>
</evidence>
<dbReference type="EMBL" id="JARGDH010000003">
    <property type="protein sequence ID" value="KAL0274308.1"/>
    <property type="molecule type" value="Genomic_DNA"/>
</dbReference>
<accession>A0AAW2HY49</accession>
<dbReference type="GO" id="GO:0000462">
    <property type="term" value="P:maturation of SSU-rRNA from tricistronic rRNA transcript (SSU-rRNA, 5.8S rRNA, LSU-rRNA)"/>
    <property type="evidence" value="ECO:0007669"/>
    <property type="project" value="TreeGrafter"/>
</dbReference>
<comment type="caution">
    <text evidence="3">The sequence shown here is derived from an EMBL/GenBank/DDBJ whole genome shotgun (WGS) entry which is preliminary data.</text>
</comment>
<feature type="compositionally biased region" description="Basic residues" evidence="2">
    <location>
        <begin position="294"/>
        <end position="305"/>
    </location>
</feature>
<reference evidence="3" key="1">
    <citation type="journal article" date="2024" name="Gigascience">
        <title>Chromosome-level genome of the poultry shaft louse Menopon gallinae provides insight into the host-switching and adaptive evolution of parasitic lice.</title>
        <authorList>
            <person name="Xu Y."/>
            <person name="Ma L."/>
            <person name="Liu S."/>
            <person name="Liang Y."/>
            <person name="Liu Q."/>
            <person name="He Z."/>
            <person name="Tian L."/>
            <person name="Duan Y."/>
            <person name="Cai W."/>
            <person name="Li H."/>
            <person name="Song F."/>
        </authorList>
    </citation>
    <scope>NUCLEOTIDE SEQUENCE</scope>
    <source>
        <strain evidence="3">Cailab_2023a</strain>
    </source>
</reference>
<sequence length="331" mass="37815">MVPADEVDDLIQKDLPKAFELLREMNDNAVQVAHLVDEMLDRVKRGELSTAKGLSFLEVKYHMLLSYLINLTYVVLRKCTGEPIEADPAIDRLVELRTVLEKTRPIDQKLKYQVDKLVKAAVTGATSQNDPTNFKAKPGNMLSKLDSDNYSSEEENTSGEESSKKANVEKKGKYIPPKLAAVPYEGDNTLEEREQKQLERAKKRALNSSMIQELKEEYLDTPLDVAHDSTFRMETSKQYKARQEYEENYFTRLPVTKAERHKYRKTTTLGTLGNELTQFGDLTALEPGASVGPNKRKRKHSKGKPKKSEYRTFCPKPNVSLIVNYPFYFQI</sequence>
<evidence type="ECO:0000256" key="2">
    <source>
        <dbReference type="SAM" id="MobiDB-lite"/>
    </source>
</evidence>
<dbReference type="Pfam" id="PF04000">
    <property type="entry name" value="Sas10_Utp3"/>
    <property type="match status" value="1"/>
</dbReference>